<reference evidence="5" key="1">
    <citation type="journal article" date="2023" name="Mol. Phylogenet. Evol.">
        <title>Genome-scale phylogeny and comparative genomics of the fungal order Sordariales.</title>
        <authorList>
            <person name="Hensen N."/>
            <person name="Bonometti L."/>
            <person name="Westerberg I."/>
            <person name="Brannstrom I.O."/>
            <person name="Guillou S."/>
            <person name="Cros-Aarteil S."/>
            <person name="Calhoun S."/>
            <person name="Haridas S."/>
            <person name="Kuo A."/>
            <person name="Mondo S."/>
            <person name="Pangilinan J."/>
            <person name="Riley R."/>
            <person name="LaButti K."/>
            <person name="Andreopoulos B."/>
            <person name="Lipzen A."/>
            <person name="Chen C."/>
            <person name="Yan M."/>
            <person name="Daum C."/>
            <person name="Ng V."/>
            <person name="Clum A."/>
            <person name="Steindorff A."/>
            <person name="Ohm R.A."/>
            <person name="Martin F."/>
            <person name="Silar P."/>
            <person name="Natvig D.O."/>
            <person name="Lalanne C."/>
            <person name="Gautier V."/>
            <person name="Ament-Velasquez S.L."/>
            <person name="Kruys A."/>
            <person name="Hutchinson M.I."/>
            <person name="Powell A.J."/>
            <person name="Barry K."/>
            <person name="Miller A.N."/>
            <person name="Grigoriev I.V."/>
            <person name="Debuchy R."/>
            <person name="Gladieux P."/>
            <person name="Hiltunen Thoren M."/>
            <person name="Johannesson H."/>
        </authorList>
    </citation>
    <scope>NUCLEOTIDE SEQUENCE</scope>
    <source>
        <strain evidence="5">FGSC 1904</strain>
    </source>
</reference>
<name>A0AAE0UDF2_SORBR</name>
<dbReference type="GO" id="GO:0052689">
    <property type="term" value="F:carboxylic ester hydrolase activity"/>
    <property type="evidence" value="ECO:0007669"/>
    <property type="project" value="UniProtKB-KW"/>
</dbReference>
<proteinExistence type="inferred from homology"/>
<keyword evidence="6" id="KW-1185">Reference proteome</keyword>
<keyword evidence="1 4" id="KW-0719">Serine esterase</keyword>
<keyword evidence="4" id="KW-0624">Polysaccharide degradation</keyword>
<protein>
    <recommendedName>
        <fullName evidence="4">Carboxylic ester hydrolase</fullName>
        <ecNumber evidence="4">3.1.1.-</ecNumber>
    </recommendedName>
</protein>
<evidence type="ECO:0000313" key="6">
    <source>
        <dbReference type="Proteomes" id="UP001281003"/>
    </source>
</evidence>
<dbReference type="PANTHER" id="PTHR43037">
    <property type="entry name" value="UNNAMED PRODUCT-RELATED"/>
    <property type="match status" value="1"/>
</dbReference>
<dbReference type="Proteomes" id="UP001281003">
    <property type="component" value="Unassembled WGS sequence"/>
</dbReference>
<evidence type="ECO:0000256" key="4">
    <source>
        <dbReference type="RuleBase" id="RU367147"/>
    </source>
</evidence>
<dbReference type="NCBIfam" id="TIGR01840">
    <property type="entry name" value="esterase_phb"/>
    <property type="match status" value="1"/>
</dbReference>
<keyword evidence="2 4" id="KW-0732">Signal</keyword>
<keyword evidence="4" id="KW-0964">Secreted</keyword>
<dbReference type="PANTHER" id="PTHR43037:SF5">
    <property type="entry name" value="FERULOYL ESTERASE"/>
    <property type="match status" value="1"/>
</dbReference>
<dbReference type="InterPro" id="IPR029058">
    <property type="entry name" value="AB_hydrolase_fold"/>
</dbReference>
<keyword evidence="3 4" id="KW-0378">Hydrolase</keyword>
<comment type="function">
    <text evidence="4">Esterase involved in the hydrolysis of xylan, a major structural heterogeneous polysaccharide found in plant biomass representing the second most abundant polysaccharide in the biosphere, after cellulose.</text>
</comment>
<dbReference type="Pfam" id="PF10503">
    <property type="entry name" value="Esterase_PHB"/>
    <property type="match status" value="1"/>
</dbReference>
<evidence type="ECO:0000256" key="1">
    <source>
        <dbReference type="ARBA" id="ARBA00022487"/>
    </source>
</evidence>
<dbReference type="InterPro" id="IPR050955">
    <property type="entry name" value="Plant_Biomass_Hydrol_Est"/>
</dbReference>
<dbReference type="Gene3D" id="3.40.50.1820">
    <property type="entry name" value="alpha/beta hydrolase"/>
    <property type="match status" value="1"/>
</dbReference>
<keyword evidence="4" id="KW-0119">Carbohydrate metabolism</keyword>
<dbReference type="EC" id="3.1.1.-" evidence="4"/>
<organism evidence="5 6">
    <name type="scientific">Sordaria brevicollis</name>
    <dbReference type="NCBI Taxonomy" id="83679"/>
    <lineage>
        <taxon>Eukaryota</taxon>
        <taxon>Fungi</taxon>
        <taxon>Dikarya</taxon>
        <taxon>Ascomycota</taxon>
        <taxon>Pezizomycotina</taxon>
        <taxon>Sordariomycetes</taxon>
        <taxon>Sordariomycetidae</taxon>
        <taxon>Sordariales</taxon>
        <taxon>Sordariaceae</taxon>
        <taxon>Sordaria</taxon>
    </lineage>
</organism>
<dbReference type="GO" id="GO:0005576">
    <property type="term" value="C:extracellular region"/>
    <property type="evidence" value="ECO:0007669"/>
    <property type="project" value="UniProtKB-SubCell"/>
</dbReference>
<feature type="chain" id="PRO_5041770056" description="Carboxylic ester hydrolase" evidence="4">
    <location>
        <begin position="20"/>
        <end position="314"/>
    </location>
</feature>
<gene>
    <name evidence="5" type="ORF">B0T20DRAFT_495832</name>
</gene>
<comment type="similarity">
    <text evidence="4">Belongs to the carbohydrate esterase 1 (CE1) family.</text>
</comment>
<dbReference type="EMBL" id="JAUTDP010000004">
    <property type="protein sequence ID" value="KAK3399715.1"/>
    <property type="molecule type" value="Genomic_DNA"/>
</dbReference>
<feature type="signal peptide" evidence="4">
    <location>
        <begin position="1"/>
        <end position="19"/>
    </location>
</feature>
<comment type="subcellular location">
    <subcellularLocation>
        <location evidence="4">Secreted</location>
    </subcellularLocation>
</comment>
<dbReference type="SUPFAM" id="SSF53474">
    <property type="entry name" value="alpha/beta-Hydrolases"/>
    <property type="match status" value="2"/>
</dbReference>
<dbReference type="GO" id="GO:0045493">
    <property type="term" value="P:xylan catabolic process"/>
    <property type="evidence" value="ECO:0007669"/>
    <property type="project" value="UniProtKB-UniRule"/>
</dbReference>
<evidence type="ECO:0000256" key="2">
    <source>
        <dbReference type="ARBA" id="ARBA00022729"/>
    </source>
</evidence>
<dbReference type="AlphaFoldDB" id="A0AAE0UDF2"/>
<evidence type="ECO:0000313" key="5">
    <source>
        <dbReference type="EMBL" id="KAK3399715.1"/>
    </source>
</evidence>
<accession>A0AAE0UDF2</accession>
<evidence type="ECO:0000256" key="3">
    <source>
        <dbReference type="ARBA" id="ARBA00022801"/>
    </source>
</evidence>
<dbReference type="InterPro" id="IPR010126">
    <property type="entry name" value="Esterase_phb"/>
</dbReference>
<comment type="caution">
    <text evidence="5">The sequence shown here is derived from an EMBL/GenBank/DDBJ whole genome shotgun (WGS) entry which is preliminary data.</text>
</comment>
<sequence>MKFLSLATATALLASLITAHPVFDELTTPSSPIDYKRAPAASLRQVSDFGSNPSKVKMYIYVPDKLASSPPIIVAIHYCTGTAQAYYNGSPYARLADQKGFIVIYPESPYSGTCWDVSSRATLTHNGGGNSNSIANMVDYTLRTYKGDPTKVFVTGSSSGAMMTNVMAATYPALFAAGIVYSGTPAGCFYSQSGGTAAWNSSCANGQARGTPQVWAKMVHDMYPGYEGERPKMQIYHGSSDSTLNANNYNETIKQWAGVFGFDYQKPDSTAQNTPQSGYTTYTWGEGKLVGVYARGVGHSVPMRGSDDMKYFGL</sequence>
<reference evidence="5" key="2">
    <citation type="submission" date="2023-07" db="EMBL/GenBank/DDBJ databases">
        <authorList>
            <consortium name="Lawrence Berkeley National Laboratory"/>
            <person name="Haridas S."/>
            <person name="Hensen N."/>
            <person name="Bonometti L."/>
            <person name="Westerberg I."/>
            <person name="Brannstrom I.O."/>
            <person name="Guillou S."/>
            <person name="Cros-Aarteil S."/>
            <person name="Calhoun S."/>
            <person name="Kuo A."/>
            <person name="Mondo S."/>
            <person name="Pangilinan J."/>
            <person name="Riley R."/>
            <person name="LaButti K."/>
            <person name="Andreopoulos B."/>
            <person name="Lipzen A."/>
            <person name="Chen C."/>
            <person name="Yanf M."/>
            <person name="Daum C."/>
            <person name="Ng V."/>
            <person name="Clum A."/>
            <person name="Steindorff A."/>
            <person name="Ohm R."/>
            <person name="Martin F."/>
            <person name="Silar P."/>
            <person name="Natvig D."/>
            <person name="Lalanne C."/>
            <person name="Gautier V."/>
            <person name="Ament-velasquez S.L."/>
            <person name="Kruys A."/>
            <person name="Hutchinson M.I."/>
            <person name="Powell A.J."/>
            <person name="Barry K."/>
            <person name="Miller A.N."/>
            <person name="Grigoriev I.V."/>
            <person name="Debuchy R."/>
            <person name="Gladieux P."/>
            <person name="Thoren M.H."/>
            <person name="Johannesson H."/>
        </authorList>
    </citation>
    <scope>NUCLEOTIDE SEQUENCE</scope>
    <source>
        <strain evidence="5">FGSC 1904</strain>
    </source>
</reference>